<organism evidence="1 2">
    <name type="scientific">candidate division WWE3 bacterium GW2011_GWC1_47_10</name>
    <dbReference type="NCBI Taxonomy" id="1619122"/>
    <lineage>
        <taxon>Bacteria</taxon>
        <taxon>Katanobacteria</taxon>
    </lineage>
</organism>
<dbReference type="EMBL" id="LCNH01000015">
    <property type="protein sequence ID" value="KKU50762.1"/>
    <property type="molecule type" value="Genomic_DNA"/>
</dbReference>
<proteinExistence type="predicted"/>
<dbReference type="STRING" id="1619122.UX73_C0015G0007"/>
<evidence type="ECO:0000313" key="2">
    <source>
        <dbReference type="Proteomes" id="UP000034873"/>
    </source>
</evidence>
<name>A0A0G1R0U9_UNCKA</name>
<protein>
    <submittedName>
        <fullName evidence="1">Uncharacterized protein</fullName>
    </submittedName>
</protein>
<gene>
    <name evidence="1" type="ORF">UX73_C0015G0007</name>
</gene>
<reference evidence="1 2" key="1">
    <citation type="journal article" date="2015" name="Nature">
        <title>rRNA introns, odd ribosomes, and small enigmatic genomes across a large radiation of phyla.</title>
        <authorList>
            <person name="Brown C.T."/>
            <person name="Hug L.A."/>
            <person name="Thomas B.C."/>
            <person name="Sharon I."/>
            <person name="Castelle C.J."/>
            <person name="Singh A."/>
            <person name="Wilkins M.J."/>
            <person name="Williams K.H."/>
            <person name="Banfield J.F."/>
        </authorList>
    </citation>
    <scope>NUCLEOTIDE SEQUENCE [LARGE SCALE GENOMIC DNA]</scope>
</reference>
<dbReference type="Proteomes" id="UP000034873">
    <property type="component" value="Unassembled WGS sequence"/>
</dbReference>
<accession>A0A0G1R0U9</accession>
<evidence type="ECO:0000313" key="1">
    <source>
        <dbReference type="EMBL" id="KKU50762.1"/>
    </source>
</evidence>
<sequence length="77" mass="8340">MAQLTWETVRDIRGSIASSAALAASNGLPLEQVTAIKQYGGGLSNAVIVQRASLVQQGDAMRTIWYIMINGKRPKEH</sequence>
<comment type="caution">
    <text evidence="1">The sequence shown here is derived from an EMBL/GenBank/DDBJ whole genome shotgun (WGS) entry which is preliminary data.</text>
</comment>
<dbReference type="AlphaFoldDB" id="A0A0G1R0U9"/>